<keyword evidence="2" id="KW-1185">Reference proteome</keyword>
<dbReference type="RefSeq" id="XP_034236356.1">
    <property type="nucleotide sequence ID" value="XM_034380465.1"/>
</dbReference>
<dbReference type="AlphaFoldDB" id="A0A6P8YIA6"/>
<gene>
    <name evidence="3" type="primary">LOC117642374</name>
</gene>
<dbReference type="KEGG" id="tpal:117642374"/>
<evidence type="ECO:0000313" key="3">
    <source>
        <dbReference type="RefSeq" id="XP_034236356.1"/>
    </source>
</evidence>
<evidence type="ECO:0000313" key="2">
    <source>
        <dbReference type="Proteomes" id="UP000515158"/>
    </source>
</evidence>
<dbReference type="GeneID" id="117642374"/>
<name>A0A6P8YIA6_THRPL</name>
<dbReference type="InParanoid" id="A0A6P8YIA6"/>
<evidence type="ECO:0000256" key="1">
    <source>
        <dbReference type="SAM" id="SignalP"/>
    </source>
</evidence>
<protein>
    <submittedName>
        <fullName evidence="3">Uncharacterized protein LOC117642374</fullName>
    </submittedName>
</protein>
<accession>A0A6P8YIA6</accession>
<dbReference type="PROSITE" id="PS51257">
    <property type="entry name" value="PROKAR_LIPOPROTEIN"/>
    <property type="match status" value="1"/>
</dbReference>
<reference evidence="3" key="1">
    <citation type="submission" date="2025-08" db="UniProtKB">
        <authorList>
            <consortium name="RefSeq"/>
        </authorList>
    </citation>
    <scope>IDENTIFICATION</scope>
    <source>
        <tissue evidence="3">Total insect</tissue>
    </source>
</reference>
<feature type="signal peptide" evidence="1">
    <location>
        <begin position="1"/>
        <end position="22"/>
    </location>
</feature>
<keyword evidence="1" id="KW-0732">Signal</keyword>
<organism evidence="3">
    <name type="scientific">Thrips palmi</name>
    <name type="common">Melon thrips</name>
    <dbReference type="NCBI Taxonomy" id="161013"/>
    <lineage>
        <taxon>Eukaryota</taxon>
        <taxon>Metazoa</taxon>
        <taxon>Ecdysozoa</taxon>
        <taxon>Arthropoda</taxon>
        <taxon>Hexapoda</taxon>
        <taxon>Insecta</taxon>
        <taxon>Pterygota</taxon>
        <taxon>Neoptera</taxon>
        <taxon>Paraneoptera</taxon>
        <taxon>Thysanoptera</taxon>
        <taxon>Terebrantia</taxon>
        <taxon>Thripoidea</taxon>
        <taxon>Thripidae</taxon>
        <taxon>Thrips</taxon>
    </lineage>
</organism>
<proteinExistence type="predicted"/>
<sequence length="109" mass="11997">MSKIAIVVVLAVAACLIPDAMSACSSRQLNDLENQLKICSKGIPVQMGDASWRWARETISSMKKDATCDLNNAPTYFQSELRSVPYIGQKYIDRAVTCITNSIQYGICC</sequence>
<feature type="chain" id="PRO_5028159718" evidence="1">
    <location>
        <begin position="23"/>
        <end position="109"/>
    </location>
</feature>
<dbReference type="Proteomes" id="UP000515158">
    <property type="component" value="Unplaced"/>
</dbReference>